<dbReference type="InterPro" id="IPR036728">
    <property type="entry name" value="PBP_GOBP_sf"/>
</dbReference>
<dbReference type="CDD" id="cd23992">
    <property type="entry name" value="PBP_GOBP"/>
    <property type="match status" value="1"/>
</dbReference>
<dbReference type="GO" id="GO:0005615">
    <property type="term" value="C:extracellular space"/>
    <property type="evidence" value="ECO:0007669"/>
    <property type="project" value="TreeGrafter"/>
</dbReference>
<reference evidence="6" key="1">
    <citation type="submission" date="2018-02" db="EMBL/GenBank/DDBJ databases">
        <title>Candidate odorant binding protein genes of Xylotrechus quadripes.</title>
        <authorList>
            <person name="Ji S.-S."/>
            <person name="Liu N.-Y."/>
        </authorList>
    </citation>
    <scope>NUCLEOTIDE SEQUENCE</scope>
</reference>
<evidence type="ECO:0000256" key="3">
    <source>
        <dbReference type="ARBA" id="ARBA00022525"/>
    </source>
</evidence>
<comment type="similarity">
    <text evidence="2">Belongs to the PBP/GOBP family.</text>
</comment>
<accession>A0A346HGP2</accession>
<name>A0A346HGP2_9CUCU</name>
<organism evidence="6">
    <name type="scientific">Xylotrechus quadripes</name>
    <dbReference type="NCBI Taxonomy" id="554073"/>
    <lineage>
        <taxon>Eukaryota</taxon>
        <taxon>Metazoa</taxon>
        <taxon>Ecdysozoa</taxon>
        <taxon>Arthropoda</taxon>
        <taxon>Hexapoda</taxon>
        <taxon>Insecta</taxon>
        <taxon>Pterygota</taxon>
        <taxon>Neoptera</taxon>
        <taxon>Endopterygota</taxon>
        <taxon>Coleoptera</taxon>
        <taxon>Polyphaga</taxon>
        <taxon>Cucujiformia</taxon>
        <taxon>Chrysomeloidea</taxon>
        <taxon>Cerambycidae</taxon>
        <taxon>Cerambycinae</taxon>
        <taxon>Clytini</taxon>
        <taxon>Xylotrechus</taxon>
    </lineage>
</organism>
<dbReference type="AlphaFoldDB" id="A0A346HGP2"/>
<dbReference type="Pfam" id="PF01395">
    <property type="entry name" value="PBP_GOBP"/>
    <property type="match status" value="1"/>
</dbReference>
<dbReference type="PANTHER" id="PTHR11857">
    <property type="entry name" value="ODORANT BINDING PROTEIN-RELATED"/>
    <property type="match status" value="1"/>
</dbReference>
<evidence type="ECO:0000256" key="5">
    <source>
        <dbReference type="SAM" id="SignalP"/>
    </source>
</evidence>
<feature type="chain" id="PRO_5016625158" evidence="5">
    <location>
        <begin position="20"/>
        <end position="126"/>
    </location>
</feature>
<dbReference type="PANTHER" id="PTHR11857:SF43">
    <property type="entry name" value="GEO07291P1-RELATED"/>
    <property type="match status" value="1"/>
</dbReference>
<dbReference type="EMBL" id="MG923336">
    <property type="protein sequence ID" value="AXO78398.1"/>
    <property type="molecule type" value="mRNA"/>
</dbReference>
<evidence type="ECO:0000256" key="1">
    <source>
        <dbReference type="ARBA" id="ARBA00004613"/>
    </source>
</evidence>
<evidence type="ECO:0000313" key="6">
    <source>
        <dbReference type="EMBL" id="AXO78398.1"/>
    </source>
</evidence>
<protein>
    <submittedName>
        <fullName evidence="6">Odorant binding protein 20</fullName>
    </submittedName>
</protein>
<keyword evidence="3" id="KW-0964">Secreted</keyword>
<dbReference type="SUPFAM" id="SSF47565">
    <property type="entry name" value="Insect pheromone/odorant-binding proteins"/>
    <property type="match status" value="1"/>
</dbReference>
<evidence type="ECO:0000256" key="4">
    <source>
        <dbReference type="ARBA" id="ARBA00022729"/>
    </source>
</evidence>
<dbReference type="InterPro" id="IPR006170">
    <property type="entry name" value="PBP/GOBP"/>
</dbReference>
<feature type="signal peptide" evidence="5">
    <location>
        <begin position="1"/>
        <end position="19"/>
    </location>
</feature>
<dbReference type="GO" id="GO:0007608">
    <property type="term" value="P:sensory perception of smell"/>
    <property type="evidence" value="ECO:0007669"/>
    <property type="project" value="TreeGrafter"/>
</dbReference>
<comment type="subcellular location">
    <subcellularLocation>
        <location evidence="1">Secreted</location>
    </subcellularLocation>
</comment>
<gene>
    <name evidence="6" type="primary">OBP20</name>
</gene>
<dbReference type="SMART" id="SM00708">
    <property type="entry name" value="PhBP"/>
    <property type="match status" value="1"/>
</dbReference>
<evidence type="ECO:0000256" key="2">
    <source>
        <dbReference type="ARBA" id="ARBA00008098"/>
    </source>
</evidence>
<sequence>MRVFLGVLSLLGIIITSQCMTQEEIEYFTGLHRECGITDDVTDRAMAGNFPEDQQFKERLFCVSKKVGMQDEDGLLLVKEVEDQMRRNVPDEEKVNQILSTCMVQLDTPEETAYRAMKCIHKIKTS</sequence>
<dbReference type="Gene3D" id="1.10.238.20">
    <property type="entry name" value="Pheromone/general odorant binding protein domain"/>
    <property type="match status" value="1"/>
</dbReference>
<keyword evidence="4 5" id="KW-0732">Signal</keyword>
<proteinExistence type="evidence at transcript level"/>
<dbReference type="GO" id="GO:0005549">
    <property type="term" value="F:odorant binding"/>
    <property type="evidence" value="ECO:0007669"/>
    <property type="project" value="InterPro"/>
</dbReference>